<reference evidence="7 8" key="2">
    <citation type="journal article" date="2016" name="Genome Announc.">
        <title>Complete Genome Sequence of a Strain of Azospirillum thiophilum Isolated from a Sulfide Spring.</title>
        <authorList>
            <person name="Fomenkov A."/>
            <person name="Vincze T."/>
            <person name="Grabovich M."/>
            <person name="Anton B.P."/>
            <person name="Dubinina G."/>
            <person name="Orlova M."/>
            <person name="Belousova E."/>
            <person name="Roberts R.J."/>
        </authorList>
    </citation>
    <scope>NUCLEOTIDE SEQUENCE [LARGE SCALE GENOMIC DNA]</scope>
    <source>
        <strain evidence="7 8">BV-S</strain>
    </source>
</reference>
<dbReference type="Pfam" id="PF13439">
    <property type="entry name" value="Glyco_transf_4"/>
    <property type="match status" value="1"/>
</dbReference>
<keyword evidence="2" id="KW-0328">Glycosyltransferase</keyword>
<gene>
    <name evidence="7" type="ORF">AL072_19510</name>
</gene>
<dbReference type="Gene3D" id="3.40.50.2000">
    <property type="entry name" value="Glycogen Phosphorylase B"/>
    <property type="match status" value="2"/>
</dbReference>
<comment type="similarity">
    <text evidence="1">Belongs to the glycosyltransferase group 1 family. Glycosyltransferase 4 subfamily.</text>
</comment>
<evidence type="ECO:0000256" key="3">
    <source>
        <dbReference type="ARBA" id="ARBA00022679"/>
    </source>
</evidence>
<dbReference type="Proteomes" id="UP000069935">
    <property type="component" value="Chromosome 3"/>
</dbReference>
<evidence type="ECO:0000313" key="8">
    <source>
        <dbReference type="Proteomes" id="UP000069935"/>
    </source>
</evidence>
<keyword evidence="8" id="KW-1185">Reference proteome</keyword>
<reference evidence="8" key="1">
    <citation type="submission" date="2015-12" db="EMBL/GenBank/DDBJ databases">
        <title>Complete Genome Sequence of Azospirillum thiophilum BV-S.</title>
        <authorList>
            <person name="Fomenkov A."/>
            <person name="Vincze T."/>
            <person name="Grabovich M."/>
            <person name="Dubinina G."/>
            <person name="Orlova M."/>
            <person name="Belousova E."/>
            <person name="Roberts R.J."/>
        </authorList>
    </citation>
    <scope>NUCLEOTIDE SEQUENCE [LARGE SCALE GENOMIC DNA]</scope>
    <source>
        <strain evidence="8">BV-S</strain>
    </source>
</reference>
<protein>
    <submittedName>
        <fullName evidence="7">Glycosyl transferase family 1</fullName>
    </submittedName>
</protein>
<dbReference type="CDD" id="cd03801">
    <property type="entry name" value="GT4_PimA-like"/>
    <property type="match status" value="1"/>
</dbReference>
<dbReference type="InterPro" id="IPR001296">
    <property type="entry name" value="Glyco_trans_1"/>
</dbReference>
<dbReference type="Pfam" id="PF00534">
    <property type="entry name" value="Glycos_transf_1"/>
    <property type="match status" value="1"/>
</dbReference>
<dbReference type="AlphaFoldDB" id="A0AAC8ZV28"/>
<keyword evidence="3 7" id="KW-0808">Transferase</keyword>
<evidence type="ECO:0000259" key="5">
    <source>
        <dbReference type="Pfam" id="PF00534"/>
    </source>
</evidence>
<name>A0AAC8ZV28_9PROT</name>
<evidence type="ECO:0000256" key="2">
    <source>
        <dbReference type="ARBA" id="ARBA00022676"/>
    </source>
</evidence>
<proteinExistence type="inferred from homology"/>
<feature type="domain" description="Glycosyltransferase subfamily 4-like N-terminal" evidence="6">
    <location>
        <begin position="82"/>
        <end position="186"/>
    </location>
</feature>
<dbReference type="EMBL" id="CP012403">
    <property type="protein sequence ID" value="ALG73268.1"/>
    <property type="molecule type" value="Genomic_DNA"/>
</dbReference>
<evidence type="ECO:0000313" key="7">
    <source>
        <dbReference type="EMBL" id="ALG73268.1"/>
    </source>
</evidence>
<dbReference type="GO" id="GO:0016757">
    <property type="term" value="F:glycosyltransferase activity"/>
    <property type="evidence" value="ECO:0007669"/>
    <property type="project" value="UniProtKB-KW"/>
</dbReference>
<dbReference type="PANTHER" id="PTHR12526:SF640">
    <property type="entry name" value="COLANIC ACID BIOSYNTHESIS GLYCOSYLTRANSFERASE WCAL-RELATED"/>
    <property type="match status" value="1"/>
</dbReference>
<feature type="region of interest" description="Disordered" evidence="4">
    <location>
        <begin position="1"/>
        <end position="23"/>
    </location>
</feature>
<dbReference type="KEGG" id="ati:AL072_19510"/>
<dbReference type="SUPFAM" id="SSF53756">
    <property type="entry name" value="UDP-Glycosyltransferase/glycogen phosphorylase"/>
    <property type="match status" value="1"/>
</dbReference>
<evidence type="ECO:0000259" key="6">
    <source>
        <dbReference type="Pfam" id="PF13439"/>
    </source>
</evidence>
<evidence type="ECO:0000256" key="4">
    <source>
        <dbReference type="SAM" id="MobiDB-lite"/>
    </source>
</evidence>
<sequence>MDSKTDSQKPARNRGSPQKKIPQKNAIVFATPGALDGGGGIGRMTGYVVDQFEKAGAPRSIILDTRGTGSVLLSPFYLGVTLARMAWILALRRASVVHINVSERASFLRKAAVQAVAGLMGCPTVVHLHGASFVEYFEGGIFARAISRWLFNRCGRVVVLGDNWRDYLVQSVRTDPRKIRVLYNAVPDVGADLASRTPPEPGAVLSLLVLANLSERKGIGTLLRACALLKERGQPFHLTIGGGGDIDGYRAMAAGLGVAEECRFLGWIGREEAHAHIRSHDMLLLPSTHEGLPMVILEALSARLPVITTPVGSIPEVLADGETARIIPVNDAGALADAIAQVGRDPVLYGRLAENGRRLFLKQFVIDAYAKSLLAIYQELDRSGTELSGELDKLAESAAAASKRR</sequence>
<dbReference type="RefSeq" id="WP_045584479.1">
    <property type="nucleotide sequence ID" value="NZ_CP012403.1"/>
</dbReference>
<dbReference type="InterPro" id="IPR028098">
    <property type="entry name" value="Glyco_trans_4-like_N"/>
</dbReference>
<accession>A0AAC8ZV28</accession>
<evidence type="ECO:0000256" key="1">
    <source>
        <dbReference type="ARBA" id="ARBA00009481"/>
    </source>
</evidence>
<organism evidence="7 8">
    <name type="scientific">Azospirillum thiophilum</name>
    <dbReference type="NCBI Taxonomy" id="528244"/>
    <lineage>
        <taxon>Bacteria</taxon>
        <taxon>Pseudomonadati</taxon>
        <taxon>Pseudomonadota</taxon>
        <taxon>Alphaproteobacteria</taxon>
        <taxon>Rhodospirillales</taxon>
        <taxon>Azospirillaceae</taxon>
        <taxon>Azospirillum</taxon>
    </lineage>
</organism>
<dbReference type="PANTHER" id="PTHR12526">
    <property type="entry name" value="GLYCOSYLTRANSFERASE"/>
    <property type="match status" value="1"/>
</dbReference>
<feature type="domain" description="Glycosyl transferase family 1" evidence="5">
    <location>
        <begin position="207"/>
        <end position="358"/>
    </location>
</feature>